<dbReference type="RefSeq" id="WP_113958579.1">
    <property type="nucleotide sequence ID" value="NZ_QNRR01000003.1"/>
</dbReference>
<evidence type="ECO:0000256" key="1">
    <source>
        <dbReference type="SAM" id="Phobius"/>
    </source>
</evidence>
<dbReference type="GO" id="GO:0020037">
    <property type="term" value="F:heme binding"/>
    <property type="evidence" value="ECO:0007669"/>
    <property type="project" value="InterPro"/>
</dbReference>
<dbReference type="PANTHER" id="PTHR38034">
    <property type="entry name" value="INNER MEMBRANE PROTEIN YPJD"/>
    <property type="match status" value="1"/>
</dbReference>
<reference evidence="3 4" key="1">
    <citation type="submission" date="2018-06" db="EMBL/GenBank/DDBJ databases">
        <title>Genomic Encyclopedia of Type Strains, Phase IV (KMG-IV): sequencing the most valuable type-strain genomes for metagenomic binning, comparative biology and taxonomic classification.</title>
        <authorList>
            <person name="Goeker M."/>
        </authorList>
    </citation>
    <scope>NUCLEOTIDE SEQUENCE [LARGE SCALE GENOMIC DNA]</scope>
    <source>
        <strain evidence="3 4">DSM 25532</strain>
    </source>
</reference>
<dbReference type="Pfam" id="PF01578">
    <property type="entry name" value="Cytochrom_C_asm"/>
    <property type="match status" value="1"/>
</dbReference>
<feature type="transmembrane region" description="Helical" evidence="1">
    <location>
        <begin position="134"/>
        <end position="161"/>
    </location>
</feature>
<proteinExistence type="predicted"/>
<gene>
    <name evidence="3" type="ORF">DES53_103457</name>
</gene>
<feature type="transmembrane region" description="Helical" evidence="1">
    <location>
        <begin position="92"/>
        <end position="114"/>
    </location>
</feature>
<keyword evidence="1" id="KW-0812">Transmembrane</keyword>
<keyword evidence="4" id="KW-1185">Reference proteome</keyword>
<dbReference type="InterPro" id="IPR052372">
    <property type="entry name" value="YpjD/HemX"/>
</dbReference>
<dbReference type="GO" id="GO:0017004">
    <property type="term" value="P:cytochrome complex assembly"/>
    <property type="evidence" value="ECO:0007669"/>
    <property type="project" value="InterPro"/>
</dbReference>
<feature type="transmembrane region" description="Helical" evidence="1">
    <location>
        <begin position="68"/>
        <end position="85"/>
    </location>
</feature>
<evidence type="ECO:0000313" key="3">
    <source>
        <dbReference type="EMBL" id="RBP45457.1"/>
    </source>
</evidence>
<organism evidence="3 4">
    <name type="scientific">Roseimicrobium gellanilyticum</name>
    <dbReference type="NCBI Taxonomy" id="748857"/>
    <lineage>
        <taxon>Bacteria</taxon>
        <taxon>Pseudomonadati</taxon>
        <taxon>Verrucomicrobiota</taxon>
        <taxon>Verrucomicrobiia</taxon>
        <taxon>Verrucomicrobiales</taxon>
        <taxon>Verrucomicrobiaceae</taxon>
        <taxon>Roseimicrobium</taxon>
    </lineage>
</organism>
<dbReference type="PANTHER" id="PTHR38034:SF1">
    <property type="entry name" value="INNER MEMBRANE PROTEIN YPJD"/>
    <property type="match status" value="1"/>
</dbReference>
<feature type="transmembrane region" description="Helical" evidence="1">
    <location>
        <begin position="214"/>
        <end position="233"/>
    </location>
</feature>
<feature type="transmembrane region" description="Helical" evidence="1">
    <location>
        <begin position="38"/>
        <end position="56"/>
    </location>
</feature>
<feature type="transmembrane region" description="Helical" evidence="1">
    <location>
        <begin position="240"/>
        <end position="259"/>
    </location>
</feature>
<dbReference type="OrthoDB" id="199532at2"/>
<dbReference type="AlphaFoldDB" id="A0A366HPN9"/>
<name>A0A366HPN9_9BACT</name>
<feature type="domain" description="Cytochrome c assembly protein" evidence="2">
    <location>
        <begin position="66"/>
        <end position="199"/>
    </location>
</feature>
<evidence type="ECO:0000259" key="2">
    <source>
        <dbReference type="Pfam" id="PF01578"/>
    </source>
</evidence>
<evidence type="ECO:0000313" key="4">
    <source>
        <dbReference type="Proteomes" id="UP000253426"/>
    </source>
</evidence>
<accession>A0A366HPN9</accession>
<sequence>MEPARLYLLLSTFSFVAGLVHAIAAIRAGKWQENRWHVIPMALGFLFQTLFLYERVKVHGHCPRTNLLEIYVFIGWSLVLLYFAVGTAYRLSLLGVFTAPLLAGLQTLVLFSPMPPPSAKVLASKVNPWLEMHASLALMSYAAFALACVTGVMFLMQDFLLKRHRIHALFHQLPPIQKLSRAVVRMVALGVALLSVAMVFTFKIVDPIPASKLYVGWGILAFYAVILLLMWFHTLGSRHTAWLAVLGFAAPVLSLWVVTSRS</sequence>
<feature type="transmembrane region" description="Helical" evidence="1">
    <location>
        <begin position="6"/>
        <end position="26"/>
    </location>
</feature>
<dbReference type="EMBL" id="QNRR01000003">
    <property type="protein sequence ID" value="RBP45457.1"/>
    <property type="molecule type" value="Genomic_DNA"/>
</dbReference>
<keyword evidence="1" id="KW-0472">Membrane</keyword>
<dbReference type="Proteomes" id="UP000253426">
    <property type="component" value="Unassembled WGS sequence"/>
</dbReference>
<protein>
    <submittedName>
        <fullName evidence="3">ABC-type uncharacterized transport system permease subunit</fullName>
    </submittedName>
</protein>
<feature type="transmembrane region" description="Helical" evidence="1">
    <location>
        <begin position="182"/>
        <end position="202"/>
    </location>
</feature>
<keyword evidence="1" id="KW-1133">Transmembrane helix</keyword>
<dbReference type="InterPro" id="IPR002541">
    <property type="entry name" value="Cyt_c_assembly"/>
</dbReference>
<comment type="caution">
    <text evidence="3">The sequence shown here is derived from an EMBL/GenBank/DDBJ whole genome shotgun (WGS) entry which is preliminary data.</text>
</comment>